<reference evidence="1 2" key="1">
    <citation type="submission" date="2020-07" db="EMBL/GenBank/DDBJ databases">
        <title>Novel species isolated from subtropical streams in China.</title>
        <authorList>
            <person name="Lu H."/>
        </authorList>
    </citation>
    <scope>NUCLEOTIDE SEQUENCE [LARGE SCALE GENOMIC DNA]</scope>
    <source>
        <strain evidence="1 2">LX20W</strain>
    </source>
</reference>
<keyword evidence="2" id="KW-1185">Reference proteome</keyword>
<dbReference type="EMBL" id="JACEZT010000001">
    <property type="protein sequence ID" value="MBA5635539.1"/>
    <property type="molecule type" value="Genomic_DNA"/>
</dbReference>
<organism evidence="1 2">
    <name type="scientific">Rugamonas brunnea</name>
    <dbReference type="NCBI Taxonomy" id="2758569"/>
    <lineage>
        <taxon>Bacteria</taxon>
        <taxon>Pseudomonadati</taxon>
        <taxon>Pseudomonadota</taxon>
        <taxon>Betaproteobacteria</taxon>
        <taxon>Burkholderiales</taxon>
        <taxon>Oxalobacteraceae</taxon>
        <taxon>Telluria group</taxon>
        <taxon>Rugamonas</taxon>
    </lineage>
</organism>
<gene>
    <name evidence="1" type="ORF">H3H37_00465</name>
</gene>
<evidence type="ECO:0000313" key="1">
    <source>
        <dbReference type="EMBL" id="MBA5635539.1"/>
    </source>
</evidence>
<evidence type="ECO:0000313" key="2">
    <source>
        <dbReference type="Proteomes" id="UP000534388"/>
    </source>
</evidence>
<name>A0A7W2ENG8_9BURK</name>
<dbReference type="RefSeq" id="WP_182159007.1">
    <property type="nucleotide sequence ID" value="NZ_JACEZT010000001.1"/>
</dbReference>
<accession>A0A7W2ENG8</accession>
<proteinExistence type="predicted"/>
<sequence length="76" mass="8589">MHTISSNAQPSLQQLLRECPLSGAAPVEIHGARALGCDPNDDFLFQGFKYVLDPSRDVLVREDIHCWIQARRRTLN</sequence>
<dbReference type="AlphaFoldDB" id="A0A7W2ENG8"/>
<comment type="caution">
    <text evidence="1">The sequence shown here is derived from an EMBL/GenBank/DDBJ whole genome shotgun (WGS) entry which is preliminary data.</text>
</comment>
<protein>
    <submittedName>
        <fullName evidence="1">Uncharacterized protein</fullName>
    </submittedName>
</protein>
<dbReference type="Proteomes" id="UP000534388">
    <property type="component" value="Unassembled WGS sequence"/>
</dbReference>